<dbReference type="Pfam" id="PF02909">
    <property type="entry name" value="TetR_C_1"/>
    <property type="match status" value="1"/>
</dbReference>
<feature type="region of interest" description="Disordered" evidence="5">
    <location>
        <begin position="1"/>
        <end position="20"/>
    </location>
</feature>
<feature type="DNA-binding region" description="H-T-H motif" evidence="4">
    <location>
        <begin position="40"/>
        <end position="59"/>
    </location>
</feature>
<sequence length="276" mass="30337">MAKRATAEKRPRRERGSLNPEDILDGAFELAEEVSLDNLSMPMLGKHLDVGVTSIYWYFRKKDDLLNAMADRALRQYAVAAPFVEADDWRETLRNHARTMRETFLHNPILCDLILIRSALSPEAARHGALQTEQVIASLVEAGLSLDDAVDTYSVIQLHTRGSIVLQRLYDKNKESGDEPGAYYENLTISPETTPLLAEAGTRGHRSGAPDDHNFEYGLECILERASRLIGAESLATKKAAAPAKKAAAKTSAAKKTTTKKKTTTASRSRSATAAK</sequence>
<keyword evidence="8" id="KW-1185">Reference proteome</keyword>
<proteinExistence type="predicted"/>
<feature type="region of interest" description="Disordered" evidence="5">
    <location>
        <begin position="238"/>
        <end position="276"/>
    </location>
</feature>
<evidence type="ECO:0000256" key="3">
    <source>
        <dbReference type="ARBA" id="ARBA00023163"/>
    </source>
</evidence>
<dbReference type="InterPro" id="IPR009057">
    <property type="entry name" value="Homeodomain-like_sf"/>
</dbReference>
<dbReference type="InterPro" id="IPR001647">
    <property type="entry name" value="HTH_TetR"/>
</dbReference>
<dbReference type="PANTHER" id="PTHR30055:SF207">
    <property type="entry name" value="HTH-TYPE TRANSCRIPTIONAL REPRESSOR FATR"/>
    <property type="match status" value="1"/>
</dbReference>
<name>A0ABZ1Z712_9NOCA</name>
<dbReference type="PROSITE" id="PS01081">
    <property type="entry name" value="HTH_TETR_1"/>
    <property type="match status" value="1"/>
</dbReference>
<keyword evidence="1" id="KW-0805">Transcription regulation</keyword>
<dbReference type="Gene3D" id="1.10.10.60">
    <property type="entry name" value="Homeodomain-like"/>
    <property type="match status" value="1"/>
</dbReference>
<dbReference type="InterPro" id="IPR050109">
    <property type="entry name" value="HTH-type_TetR-like_transc_reg"/>
</dbReference>
<reference evidence="7" key="1">
    <citation type="submission" date="2022-10" db="EMBL/GenBank/DDBJ databases">
        <title>The complete genomes of actinobacterial strains from the NBC collection.</title>
        <authorList>
            <person name="Joergensen T.S."/>
            <person name="Alvarez Arevalo M."/>
            <person name="Sterndorff E.B."/>
            <person name="Faurdal D."/>
            <person name="Vuksanovic O."/>
            <person name="Mourched A.-S."/>
            <person name="Charusanti P."/>
            <person name="Shaw S."/>
            <person name="Blin K."/>
            <person name="Weber T."/>
        </authorList>
    </citation>
    <scope>NUCLEOTIDE SEQUENCE</scope>
    <source>
        <strain evidence="7">NBC_01482</strain>
    </source>
</reference>
<evidence type="ECO:0000313" key="7">
    <source>
        <dbReference type="EMBL" id="WUV51339.1"/>
    </source>
</evidence>
<feature type="compositionally biased region" description="Basic and acidic residues" evidence="5">
    <location>
        <begin position="1"/>
        <end position="16"/>
    </location>
</feature>
<dbReference type="InterPro" id="IPR036271">
    <property type="entry name" value="Tet_transcr_reg_TetR-rel_C_sf"/>
</dbReference>
<evidence type="ECO:0000256" key="4">
    <source>
        <dbReference type="PROSITE-ProRule" id="PRU00335"/>
    </source>
</evidence>
<dbReference type="PROSITE" id="PS50977">
    <property type="entry name" value="HTH_TETR_2"/>
    <property type="match status" value="1"/>
</dbReference>
<organism evidence="7 8">
    <name type="scientific">Nocardia vinacea</name>
    <dbReference type="NCBI Taxonomy" id="96468"/>
    <lineage>
        <taxon>Bacteria</taxon>
        <taxon>Bacillati</taxon>
        <taxon>Actinomycetota</taxon>
        <taxon>Actinomycetes</taxon>
        <taxon>Mycobacteriales</taxon>
        <taxon>Nocardiaceae</taxon>
        <taxon>Nocardia</taxon>
    </lineage>
</organism>
<dbReference type="InterPro" id="IPR004111">
    <property type="entry name" value="Repressor_TetR_C"/>
</dbReference>
<dbReference type="EMBL" id="CP109441">
    <property type="protein sequence ID" value="WUV51339.1"/>
    <property type="molecule type" value="Genomic_DNA"/>
</dbReference>
<dbReference type="SUPFAM" id="SSF48498">
    <property type="entry name" value="Tetracyclin repressor-like, C-terminal domain"/>
    <property type="match status" value="1"/>
</dbReference>
<dbReference type="RefSeq" id="WP_329416149.1">
    <property type="nucleotide sequence ID" value="NZ_CP109441.1"/>
</dbReference>
<gene>
    <name evidence="7" type="ORF">OG563_36875</name>
</gene>
<evidence type="ECO:0000256" key="5">
    <source>
        <dbReference type="SAM" id="MobiDB-lite"/>
    </source>
</evidence>
<evidence type="ECO:0000259" key="6">
    <source>
        <dbReference type="PROSITE" id="PS50977"/>
    </source>
</evidence>
<evidence type="ECO:0000313" key="8">
    <source>
        <dbReference type="Proteomes" id="UP001432062"/>
    </source>
</evidence>
<feature type="domain" description="HTH tetR-type" evidence="6">
    <location>
        <begin position="17"/>
        <end position="77"/>
    </location>
</feature>
<dbReference type="InterPro" id="IPR023772">
    <property type="entry name" value="DNA-bd_HTH_TetR-type_CS"/>
</dbReference>
<protein>
    <submittedName>
        <fullName evidence="7">TetR/AcrR family transcriptional regulator C-terminal domain-containing protein</fullName>
    </submittedName>
</protein>
<keyword evidence="3" id="KW-0804">Transcription</keyword>
<accession>A0ABZ1Z712</accession>
<dbReference type="Pfam" id="PF00440">
    <property type="entry name" value="TetR_N"/>
    <property type="match status" value="1"/>
</dbReference>
<dbReference type="SUPFAM" id="SSF46689">
    <property type="entry name" value="Homeodomain-like"/>
    <property type="match status" value="1"/>
</dbReference>
<keyword evidence="2 4" id="KW-0238">DNA-binding</keyword>
<dbReference type="Proteomes" id="UP001432062">
    <property type="component" value="Chromosome"/>
</dbReference>
<feature type="compositionally biased region" description="Low complexity" evidence="5">
    <location>
        <begin position="264"/>
        <end position="276"/>
    </location>
</feature>
<dbReference type="Gene3D" id="1.10.357.10">
    <property type="entry name" value="Tetracycline Repressor, domain 2"/>
    <property type="match status" value="1"/>
</dbReference>
<evidence type="ECO:0000256" key="1">
    <source>
        <dbReference type="ARBA" id="ARBA00023015"/>
    </source>
</evidence>
<evidence type="ECO:0000256" key="2">
    <source>
        <dbReference type="ARBA" id="ARBA00023125"/>
    </source>
</evidence>
<dbReference type="PANTHER" id="PTHR30055">
    <property type="entry name" value="HTH-TYPE TRANSCRIPTIONAL REGULATOR RUTR"/>
    <property type="match status" value="1"/>
</dbReference>
<feature type="compositionally biased region" description="Low complexity" evidence="5">
    <location>
        <begin position="238"/>
        <end position="256"/>
    </location>
</feature>